<comment type="caution">
    <text evidence="1">The sequence shown here is derived from an EMBL/GenBank/DDBJ whole genome shotgun (WGS) entry which is preliminary data.</text>
</comment>
<dbReference type="EMBL" id="SAUN01000001">
    <property type="protein sequence ID" value="RVX47600.1"/>
    <property type="molecule type" value="Genomic_DNA"/>
</dbReference>
<keyword evidence="2" id="KW-1185">Reference proteome</keyword>
<evidence type="ECO:0000313" key="1">
    <source>
        <dbReference type="EMBL" id="RVX47600.1"/>
    </source>
</evidence>
<dbReference type="Proteomes" id="UP000284824">
    <property type="component" value="Unassembled WGS sequence"/>
</dbReference>
<proteinExistence type="predicted"/>
<gene>
    <name evidence="1" type="ORF">EDD27_10538</name>
</gene>
<dbReference type="AlphaFoldDB" id="A0A438MP76"/>
<protein>
    <submittedName>
        <fullName evidence="1">Uncharacterized protein</fullName>
    </submittedName>
</protein>
<reference evidence="1 2" key="1">
    <citation type="submission" date="2019-01" db="EMBL/GenBank/DDBJ databases">
        <title>Sequencing the genomes of 1000 actinobacteria strains.</title>
        <authorList>
            <person name="Klenk H.-P."/>
        </authorList>
    </citation>
    <scope>NUCLEOTIDE SEQUENCE [LARGE SCALE GENOMIC DNA]</scope>
    <source>
        <strain evidence="1 2">DSM 43925</strain>
    </source>
</reference>
<accession>A0A438MP76</accession>
<evidence type="ECO:0000313" key="2">
    <source>
        <dbReference type="Proteomes" id="UP000284824"/>
    </source>
</evidence>
<sequence length="30" mass="3052">MQSIARFCGQCNCGVEAAKSGSPDSLALAH</sequence>
<name>A0A438MP76_9ACTN</name>
<organism evidence="1 2">
    <name type="scientific">Nonomuraea polychroma</name>
    <dbReference type="NCBI Taxonomy" id="46176"/>
    <lineage>
        <taxon>Bacteria</taxon>
        <taxon>Bacillati</taxon>
        <taxon>Actinomycetota</taxon>
        <taxon>Actinomycetes</taxon>
        <taxon>Streptosporangiales</taxon>
        <taxon>Streptosporangiaceae</taxon>
        <taxon>Nonomuraea</taxon>
    </lineage>
</organism>